<dbReference type="EMBL" id="BART01000706">
    <property type="protein sequence ID" value="GAG74409.1"/>
    <property type="molecule type" value="Genomic_DNA"/>
</dbReference>
<dbReference type="PANTHER" id="PTHR48100:SF1">
    <property type="entry name" value="HISTIDINE PHOSPHATASE FAMILY PROTEIN-RELATED"/>
    <property type="match status" value="1"/>
</dbReference>
<reference evidence="1" key="1">
    <citation type="journal article" date="2014" name="Front. Microbiol.">
        <title>High frequency of phylogenetically diverse reductive dehalogenase-homologous genes in deep subseafloor sedimentary metagenomes.</title>
        <authorList>
            <person name="Kawai M."/>
            <person name="Futagami T."/>
            <person name="Toyoda A."/>
            <person name="Takaki Y."/>
            <person name="Nishi S."/>
            <person name="Hori S."/>
            <person name="Arai W."/>
            <person name="Tsubouchi T."/>
            <person name="Morono Y."/>
            <person name="Uchiyama I."/>
            <person name="Ito T."/>
            <person name="Fujiyama A."/>
            <person name="Inagaki F."/>
            <person name="Takami H."/>
        </authorList>
    </citation>
    <scope>NUCLEOTIDE SEQUENCE</scope>
    <source>
        <strain evidence="1">Expedition CK06-06</strain>
    </source>
</reference>
<dbReference type="GO" id="GO:0005737">
    <property type="term" value="C:cytoplasm"/>
    <property type="evidence" value="ECO:0007669"/>
    <property type="project" value="TreeGrafter"/>
</dbReference>
<name>X0ZXY7_9ZZZZ</name>
<accession>X0ZXY7</accession>
<proteinExistence type="predicted"/>
<dbReference type="PANTHER" id="PTHR48100">
    <property type="entry name" value="BROAD-SPECIFICITY PHOSPHATASE YOR283W-RELATED"/>
    <property type="match status" value="1"/>
</dbReference>
<dbReference type="SMART" id="SM00855">
    <property type="entry name" value="PGAM"/>
    <property type="match status" value="1"/>
</dbReference>
<evidence type="ECO:0008006" key="2">
    <source>
        <dbReference type="Google" id="ProtNLM"/>
    </source>
</evidence>
<dbReference type="Pfam" id="PF00300">
    <property type="entry name" value="His_Phos_1"/>
    <property type="match status" value="1"/>
</dbReference>
<gene>
    <name evidence="1" type="ORF">S01H4_03027</name>
</gene>
<dbReference type="SUPFAM" id="SSF53254">
    <property type="entry name" value="Phosphoglycerate mutase-like"/>
    <property type="match status" value="1"/>
</dbReference>
<dbReference type="CDD" id="cd07067">
    <property type="entry name" value="HP_PGM_like"/>
    <property type="match status" value="1"/>
</dbReference>
<sequence>MELILVRHGEVEISKINNNLRKILETESHGKYEGALKKLDNIELSERGNEQAKLLGRWLQKNYEIDVLYSSKLRRAKETSEIVNNYLNLPIIFKDELREATFYIPDFLLKWSSPYQFGKDLKKSNSDIKIFLKEQNFKLDNLRGKEDIDLQKYENFRSKIEKIIKEIIVKNWDKTILIITHGGVIGTIIRNIIGRHDITIKMDFTAVSKFSWIKEYNRWQIDFLNKTDHLFVT</sequence>
<comment type="caution">
    <text evidence="1">The sequence shown here is derived from an EMBL/GenBank/DDBJ whole genome shotgun (WGS) entry which is preliminary data.</text>
</comment>
<organism evidence="1">
    <name type="scientific">marine sediment metagenome</name>
    <dbReference type="NCBI Taxonomy" id="412755"/>
    <lineage>
        <taxon>unclassified sequences</taxon>
        <taxon>metagenomes</taxon>
        <taxon>ecological metagenomes</taxon>
    </lineage>
</organism>
<dbReference type="AlphaFoldDB" id="X0ZXY7"/>
<dbReference type="InterPro" id="IPR050275">
    <property type="entry name" value="PGM_Phosphatase"/>
</dbReference>
<dbReference type="GO" id="GO:0016791">
    <property type="term" value="F:phosphatase activity"/>
    <property type="evidence" value="ECO:0007669"/>
    <property type="project" value="TreeGrafter"/>
</dbReference>
<protein>
    <recommendedName>
        <fullName evidence="2">Phosphoglycerate mutase (2,3-diphosphoglycerate-dependent)</fullName>
    </recommendedName>
</protein>
<dbReference type="InterPro" id="IPR029033">
    <property type="entry name" value="His_PPase_superfam"/>
</dbReference>
<dbReference type="InterPro" id="IPR013078">
    <property type="entry name" value="His_Pase_superF_clade-1"/>
</dbReference>
<evidence type="ECO:0000313" key="1">
    <source>
        <dbReference type="EMBL" id="GAG74409.1"/>
    </source>
</evidence>
<dbReference type="Gene3D" id="3.40.50.1240">
    <property type="entry name" value="Phosphoglycerate mutase-like"/>
    <property type="match status" value="1"/>
</dbReference>